<dbReference type="Proteomes" id="UP001500909">
    <property type="component" value="Unassembled WGS sequence"/>
</dbReference>
<dbReference type="GO" id="GO:0005524">
    <property type="term" value="F:ATP binding"/>
    <property type="evidence" value="ECO:0007669"/>
    <property type="project" value="UniProtKB-KW"/>
</dbReference>
<feature type="transmembrane region" description="Helical" evidence="9">
    <location>
        <begin position="13"/>
        <end position="33"/>
    </location>
</feature>
<evidence type="ECO:0000256" key="6">
    <source>
        <dbReference type="ARBA" id="ARBA00022777"/>
    </source>
</evidence>
<comment type="caution">
    <text evidence="11">The sequence shown here is derived from an EMBL/GenBank/DDBJ whole genome shotgun (WGS) entry which is preliminary data.</text>
</comment>
<evidence type="ECO:0000313" key="12">
    <source>
        <dbReference type="Proteomes" id="UP001500909"/>
    </source>
</evidence>
<keyword evidence="11" id="KW-0547">Nucleotide-binding</keyword>
<sequence>MAASSGPPTARPYTVWAGIVATTAVAVAAIVAARRGRALDTLRKQYAAREDFLQRQLAQQEIETVRLANETLPTALARMKKGTSVDEVVRTLDTASLVSPGFDTAHRRVVRRTLQAVEIEGDLRSAAQQAFVNIARRVQAIVHQQALEVREMEDRHGRDRQVYNDLLHLDHRTALVGRLADSIAVLGGARPGRQWQKDIPLFNVLRGAMSRITDYRRVDLHSVADVGIIGRGAEPLIHAVAELLDNATRYSPPRTRVHLTASEVQSGVAVEIEDAGLGLTDEARRRAEEALAQSTPGGGLDLNDLGEAPRLGLAVVGRLAKANNFKVSLRKSAYGGVRVVLIVPPETVTVNPVPGGDLIKAAVLPPHRHVPAYGLTRAPQPPAEEAAPSAVRRNANGLPQRKRRTRALSPYPRPQAASRRADSRSPESADAPPEAGLWMSAFLDGVSGDSHADSPAESPAPRPHGLSDDESEQ</sequence>
<dbReference type="EC" id="2.7.13.3" evidence="2"/>
<evidence type="ECO:0000256" key="7">
    <source>
        <dbReference type="ARBA" id="ARBA00022989"/>
    </source>
</evidence>
<keyword evidence="5 9" id="KW-0812">Transmembrane</keyword>
<organism evidence="11 12">
    <name type="scientific">Streptomyces olivaceiscleroticus</name>
    <dbReference type="NCBI Taxonomy" id="68245"/>
    <lineage>
        <taxon>Bacteria</taxon>
        <taxon>Bacillati</taxon>
        <taxon>Actinomycetota</taxon>
        <taxon>Actinomycetes</taxon>
        <taxon>Kitasatosporales</taxon>
        <taxon>Streptomycetaceae</taxon>
        <taxon>Streptomyces</taxon>
    </lineage>
</organism>
<evidence type="ECO:0000256" key="1">
    <source>
        <dbReference type="ARBA" id="ARBA00000085"/>
    </source>
</evidence>
<dbReference type="EMBL" id="BAAABY010000004">
    <property type="protein sequence ID" value="GAA0444553.1"/>
    <property type="molecule type" value="Genomic_DNA"/>
</dbReference>
<evidence type="ECO:0000256" key="9">
    <source>
        <dbReference type="SAM" id="Phobius"/>
    </source>
</evidence>
<dbReference type="Pfam" id="PF02518">
    <property type="entry name" value="HATPase_c"/>
    <property type="match status" value="1"/>
</dbReference>
<evidence type="ECO:0000256" key="8">
    <source>
        <dbReference type="SAM" id="MobiDB-lite"/>
    </source>
</evidence>
<dbReference type="PROSITE" id="PS50109">
    <property type="entry name" value="HIS_KIN"/>
    <property type="match status" value="1"/>
</dbReference>
<keyword evidence="11" id="KW-0067">ATP-binding</keyword>
<feature type="domain" description="Histidine kinase" evidence="10">
    <location>
        <begin position="236"/>
        <end position="347"/>
    </location>
</feature>
<evidence type="ECO:0000259" key="10">
    <source>
        <dbReference type="PROSITE" id="PS50109"/>
    </source>
</evidence>
<keyword evidence="12" id="KW-1185">Reference proteome</keyword>
<dbReference type="SMART" id="SM00387">
    <property type="entry name" value="HATPase_c"/>
    <property type="match status" value="1"/>
</dbReference>
<keyword evidence="6" id="KW-0418">Kinase</keyword>
<evidence type="ECO:0000256" key="5">
    <source>
        <dbReference type="ARBA" id="ARBA00022692"/>
    </source>
</evidence>
<reference evidence="11 12" key="1">
    <citation type="journal article" date="2019" name="Int. J. Syst. Evol. Microbiol.">
        <title>The Global Catalogue of Microorganisms (GCM) 10K type strain sequencing project: providing services to taxonomists for standard genome sequencing and annotation.</title>
        <authorList>
            <consortium name="The Broad Institute Genomics Platform"/>
            <consortium name="The Broad Institute Genome Sequencing Center for Infectious Disease"/>
            <person name="Wu L."/>
            <person name="Ma J."/>
        </authorList>
    </citation>
    <scope>NUCLEOTIDE SEQUENCE [LARGE SCALE GENOMIC DNA]</scope>
    <source>
        <strain evidence="11 12">JCM 4805</strain>
    </source>
</reference>
<dbReference type="Gene3D" id="3.30.565.10">
    <property type="entry name" value="Histidine kinase-like ATPase, C-terminal domain"/>
    <property type="match status" value="1"/>
</dbReference>
<dbReference type="PANTHER" id="PTHR45436:SF5">
    <property type="entry name" value="SENSOR HISTIDINE KINASE TRCS"/>
    <property type="match status" value="1"/>
</dbReference>
<feature type="region of interest" description="Disordered" evidence="8">
    <location>
        <begin position="372"/>
        <end position="473"/>
    </location>
</feature>
<evidence type="ECO:0000313" key="11">
    <source>
        <dbReference type="EMBL" id="GAA0444553.1"/>
    </source>
</evidence>
<proteinExistence type="predicted"/>
<dbReference type="InterPro" id="IPR005467">
    <property type="entry name" value="His_kinase_dom"/>
</dbReference>
<gene>
    <name evidence="11" type="ORF">GCM10010361_05540</name>
</gene>
<dbReference type="PANTHER" id="PTHR45436">
    <property type="entry name" value="SENSOR HISTIDINE KINASE YKOH"/>
    <property type="match status" value="1"/>
</dbReference>
<dbReference type="InterPro" id="IPR036890">
    <property type="entry name" value="HATPase_C_sf"/>
</dbReference>
<dbReference type="SUPFAM" id="SSF55874">
    <property type="entry name" value="ATPase domain of HSP90 chaperone/DNA topoisomerase II/histidine kinase"/>
    <property type="match status" value="1"/>
</dbReference>
<dbReference type="InterPro" id="IPR003594">
    <property type="entry name" value="HATPase_dom"/>
</dbReference>
<evidence type="ECO:0000256" key="4">
    <source>
        <dbReference type="ARBA" id="ARBA00022679"/>
    </source>
</evidence>
<name>A0ABN0ZDT6_9ACTN</name>
<comment type="catalytic activity">
    <reaction evidence="1">
        <text>ATP + protein L-histidine = ADP + protein N-phospho-L-histidine.</text>
        <dbReference type="EC" id="2.7.13.3"/>
    </reaction>
</comment>
<evidence type="ECO:0000256" key="2">
    <source>
        <dbReference type="ARBA" id="ARBA00012438"/>
    </source>
</evidence>
<dbReference type="InterPro" id="IPR050428">
    <property type="entry name" value="TCS_sensor_his_kinase"/>
</dbReference>
<protein>
    <recommendedName>
        <fullName evidence="2">histidine kinase</fullName>
        <ecNumber evidence="2">2.7.13.3</ecNumber>
    </recommendedName>
</protein>
<accession>A0ABN0ZDT6</accession>
<keyword evidence="7 9" id="KW-1133">Transmembrane helix</keyword>
<keyword evidence="9" id="KW-0472">Membrane</keyword>
<keyword evidence="4" id="KW-0808">Transferase</keyword>
<keyword evidence="3" id="KW-0597">Phosphoprotein</keyword>
<evidence type="ECO:0000256" key="3">
    <source>
        <dbReference type="ARBA" id="ARBA00022553"/>
    </source>
</evidence>